<accession>Q84VU4</accession>
<dbReference type="AlphaFoldDB" id="Q84VU4"/>
<name>Q84VU4_CICAR</name>
<keyword evidence="1" id="KW-0548">Nucleotidyltransferase</keyword>
<reference evidence="1" key="1">
    <citation type="submission" date="2009-10" db="EMBL/GenBank/DDBJ databases">
        <title>Activation of chickpea Ty1-copia retrotransposons under abiotic stress conditions.</title>
        <authorList>
            <person name="Rajput M.K."/>
            <person name="Upadhyaya K.C."/>
        </authorList>
    </citation>
    <scope>NUCLEOTIDE SEQUENCE</scope>
</reference>
<keyword evidence="1" id="KW-0808">Transferase</keyword>
<gene>
    <name evidence="1" type="primary">pol</name>
</gene>
<reference evidence="1" key="2">
    <citation type="submission" date="2009-10" db="EMBL/GenBank/DDBJ databases">
        <title>Isolation and characterization of retrotransposons and their use as molecular markers.</title>
        <authorList>
            <person name="Rajput M.K."/>
            <person name="Upadhyaya K.C."/>
        </authorList>
    </citation>
    <scope>NUCLEOTIDE SEQUENCE</scope>
</reference>
<dbReference type="EMBL" id="AJ544280">
    <property type="protein sequence ID" value="CAD66692.2"/>
    <property type="molecule type" value="mRNA"/>
</dbReference>
<organism evidence="1">
    <name type="scientific">Cicer arietinum</name>
    <name type="common">Chickpea</name>
    <name type="synonym">Garbanzo</name>
    <dbReference type="NCBI Taxonomy" id="3827"/>
    <lineage>
        <taxon>Eukaryota</taxon>
        <taxon>Viridiplantae</taxon>
        <taxon>Streptophyta</taxon>
        <taxon>Embryophyta</taxon>
        <taxon>Tracheophyta</taxon>
        <taxon>Spermatophyta</taxon>
        <taxon>Magnoliopsida</taxon>
        <taxon>eudicotyledons</taxon>
        <taxon>Gunneridae</taxon>
        <taxon>Pentapetalae</taxon>
        <taxon>rosids</taxon>
        <taxon>fabids</taxon>
        <taxon>Fabales</taxon>
        <taxon>Fabaceae</taxon>
        <taxon>Papilionoideae</taxon>
        <taxon>50 kb inversion clade</taxon>
        <taxon>NPAAA clade</taxon>
        <taxon>Hologalegina</taxon>
        <taxon>IRL clade</taxon>
        <taxon>Cicereae</taxon>
        <taxon>Cicer</taxon>
    </lineage>
</organism>
<proteinExistence type="evidence at transcript level"/>
<evidence type="ECO:0000313" key="1">
    <source>
        <dbReference type="EMBL" id="CAD66692.2"/>
    </source>
</evidence>
<feature type="non-terminal residue" evidence="1">
    <location>
        <position position="55"/>
    </location>
</feature>
<sequence>MGLLTKEITLWAKAITRQWYLRFDSFMLSQRYARRNFNSYVYYKQVSSVTYIYLL</sequence>
<dbReference type="GO" id="GO:0003964">
    <property type="term" value="F:RNA-directed DNA polymerase activity"/>
    <property type="evidence" value="ECO:0007669"/>
    <property type="project" value="UniProtKB-KW"/>
</dbReference>
<keyword evidence="1" id="KW-0695">RNA-directed DNA polymerase</keyword>
<protein>
    <submittedName>
        <fullName evidence="1">Reverse transcriptase</fullName>
    </submittedName>
</protein>